<evidence type="ECO:0000256" key="7">
    <source>
        <dbReference type="ARBA" id="ARBA00023136"/>
    </source>
</evidence>
<feature type="transmembrane region" description="Helical" evidence="8">
    <location>
        <begin position="229"/>
        <end position="261"/>
    </location>
</feature>
<feature type="transmembrane region" description="Helical" evidence="8">
    <location>
        <begin position="52"/>
        <end position="73"/>
    </location>
</feature>
<dbReference type="RefSeq" id="WP_161982470.1">
    <property type="nucleotide sequence ID" value="NZ_BIFT01000002.1"/>
</dbReference>
<feature type="transmembrane region" description="Helical" evidence="8">
    <location>
        <begin position="267"/>
        <end position="298"/>
    </location>
</feature>
<evidence type="ECO:0000313" key="10">
    <source>
        <dbReference type="Proteomes" id="UP000287171"/>
    </source>
</evidence>
<evidence type="ECO:0000256" key="5">
    <source>
        <dbReference type="ARBA" id="ARBA00022692"/>
    </source>
</evidence>
<comment type="subcellular location">
    <subcellularLocation>
        <location evidence="1">Cell membrane</location>
        <topology evidence="1">Multi-pass membrane protein</topology>
    </subcellularLocation>
</comment>
<keyword evidence="3" id="KW-0813">Transport</keyword>
<comment type="caution">
    <text evidence="9">The sequence shown here is derived from an EMBL/GenBank/DDBJ whole genome shotgun (WGS) entry which is preliminary data.</text>
</comment>
<evidence type="ECO:0000313" key="9">
    <source>
        <dbReference type="EMBL" id="GCE30174.1"/>
    </source>
</evidence>
<evidence type="ECO:0000256" key="2">
    <source>
        <dbReference type="ARBA" id="ARBA00009773"/>
    </source>
</evidence>
<dbReference type="EMBL" id="BIFT01000002">
    <property type="protein sequence ID" value="GCE30174.1"/>
    <property type="molecule type" value="Genomic_DNA"/>
</dbReference>
<organism evidence="9 10">
    <name type="scientific">Dictyobacter alpinus</name>
    <dbReference type="NCBI Taxonomy" id="2014873"/>
    <lineage>
        <taxon>Bacteria</taxon>
        <taxon>Bacillati</taxon>
        <taxon>Chloroflexota</taxon>
        <taxon>Ktedonobacteria</taxon>
        <taxon>Ktedonobacterales</taxon>
        <taxon>Dictyobacteraceae</taxon>
        <taxon>Dictyobacter</taxon>
    </lineage>
</organism>
<gene>
    <name evidence="9" type="ORF">KDA_56580</name>
</gene>
<dbReference type="PANTHER" id="PTHR21716:SF53">
    <property type="entry name" value="PERMEASE PERM-RELATED"/>
    <property type="match status" value="1"/>
</dbReference>
<keyword evidence="7 8" id="KW-0472">Membrane</keyword>
<feature type="transmembrane region" description="Helical" evidence="8">
    <location>
        <begin position="21"/>
        <end position="46"/>
    </location>
</feature>
<accession>A0A402BFM8</accession>
<comment type="similarity">
    <text evidence="2">Belongs to the autoinducer-2 exporter (AI-2E) (TC 2.A.86) family.</text>
</comment>
<dbReference type="Proteomes" id="UP000287171">
    <property type="component" value="Unassembled WGS sequence"/>
</dbReference>
<feature type="transmembrane region" description="Helical" evidence="8">
    <location>
        <begin position="80"/>
        <end position="102"/>
    </location>
</feature>
<feature type="transmembrane region" description="Helical" evidence="8">
    <location>
        <begin position="335"/>
        <end position="357"/>
    </location>
</feature>
<dbReference type="InterPro" id="IPR002549">
    <property type="entry name" value="AI-2E-like"/>
</dbReference>
<protein>
    <recommendedName>
        <fullName evidence="11">AI-2E family transporter</fullName>
    </recommendedName>
</protein>
<proteinExistence type="inferred from homology"/>
<dbReference type="AlphaFoldDB" id="A0A402BFM8"/>
<evidence type="ECO:0000256" key="8">
    <source>
        <dbReference type="SAM" id="Phobius"/>
    </source>
</evidence>
<dbReference type="PANTHER" id="PTHR21716">
    <property type="entry name" value="TRANSMEMBRANE PROTEIN"/>
    <property type="match status" value="1"/>
</dbReference>
<evidence type="ECO:0000256" key="1">
    <source>
        <dbReference type="ARBA" id="ARBA00004651"/>
    </source>
</evidence>
<dbReference type="Pfam" id="PF01594">
    <property type="entry name" value="AI-2E_transport"/>
    <property type="match status" value="1"/>
</dbReference>
<name>A0A402BFM8_9CHLR</name>
<evidence type="ECO:0000256" key="6">
    <source>
        <dbReference type="ARBA" id="ARBA00022989"/>
    </source>
</evidence>
<dbReference type="GO" id="GO:0005886">
    <property type="term" value="C:plasma membrane"/>
    <property type="evidence" value="ECO:0007669"/>
    <property type="project" value="UniProtKB-SubCell"/>
</dbReference>
<keyword evidence="4" id="KW-1003">Cell membrane</keyword>
<keyword evidence="5 8" id="KW-0812">Transmembrane</keyword>
<evidence type="ECO:0000256" key="4">
    <source>
        <dbReference type="ARBA" id="ARBA00022475"/>
    </source>
</evidence>
<reference evidence="10" key="1">
    <citation type="submission" date="2018-12" db="EMBL/GenBank/DDBJ databases">
        <title>Tengunoibacter tsumagoiensis gen. nov., sp. nov., Dictyobacter kobayashii sp. nov., D. alpinus sp. nov., and D. joshuensis sp. nov. and description of Dictyobacteraceae fam. nov. within the order Ktedonobacterales isolated from Tengu-no-mugimeshi.</title>
        <authorList>
            <person name="Wang C.M."/>
            <person name="Zheng Y."/>
            <person name="Sakai Y."/>
            <person name="Toyoda A."/>
            <person name="Minakuchi Y."/>
            <person name="Abe K."/>
            <person name="Yokota A."/>
            <person name="Yabe S."/>
        </authorList>
    </citation>
    <scope>NUCLEOTIDE SEQUENCE [LARGE SCALE GENOMIC DNA]</scope>
    <source>
        <strain evidence="10">Uno16</strain>
    </source>
</reference>
<feature type="transmembrane region" description="Helical" evidence="8">
    <location>
        <begin position="169"/>
        <end position="189"/>
    </location>
</feature>
<evidence type="ECO:0000256" key="3">
    <source>
        <dbReference type="ARBA" id="ARBA00022448"/>
    </source>
</evidence>
<evidence type="ECO:0008006" key="11">
    <source>
        <dbReference type="Google" id="ProtNLM"/>
    </source>
</evidence>
<keyword evidence="10" id="KW-1185">Reference proteome</keyword>
<sequence>MAPNTRPLASRERDSLTMMAIWVRRCGLPLAILAWTGVVLLVLWLVGHVIQAVLLLTIAALLAYALLPAVKILERFMPRFLAILIVYLLLLGALGVLLYLIISAAIVQVTSLSAYIQFLLTPAKNGQLTPLEQTVRSLGISESQISSIRDQLVTGIEGFSGSIVPLLTGFGNAILDIIVVAVLSIYLLADGSRVSDWLRQNMPQRQQGRMKFLLDTLQRVVGGYIRGQILLCSIVGVAVGAGMQILHVPFALLLGVLAFLLEFIPVLGTLISGAICVLLALTQGWVIAVIVLVYFVVVHILEGDILGPRIVGKTIGLHPVVSLAALIAGSELFGIVGALLASPIAGVLQALFVAIWVEWRAMHPHEFQKAKEELLDAGDQLHEEQVLDPEASPKLLS</sequence>
<dbReference type="GO" id="GO:0055085">
    <property type="term" value="P:transmembrane transport"/>
    <property type="evidence" value="ECO:0007669"/>
    <property type="project" value="TreeGrafter"/>
</dbReference>
<keyword evidence="6 8" id="KW-1133">Transmembrane helix</keyword>